<dbReference type="PANTHER" id="PTHR24058">
    <property type="entry name" value="DUAL SPECIFICITY PROTEIN KINASE"/>
    <property type="match status" value="1"/>
</dbReference>
<dbReference type="OMA" id="QARIVHC"/>
<gene>
    <name evidence="14" type="ORF">MGL_0026</name>
</gene>
<evidence type="ECO:0000256" key="7">
    <source>
        <dbReference type="ARBA" id="ARBA00022840"/>
    </source>
</evidence>
<dbReference type="AlphaFoldDB" id="A8PRD3"/>
<evidence type="ECO:0000313" key="14">
    <source>
        <dbReference type="EMBL" id="EDP45037.1"/>
    </source>
</evidence>
<feature type="compositionally biased region" description="Polar residues" evidence="12">
    <location>
        <begin position="687"/>
        <end position="721"/>
    </location>
</feature>
<protein>
    <recommendedName>
        <fullName evidence="2">dual-specificity kinase</fullName>
        <ecNumber evidence="2">2.7.12.1</ecNumber>
    </recommendedName>
</protein>
<dbReference type="SUPFAM" id="SSF56112">
    <property type="entry name" value="Protein kinase-like (PK-like)"/>
    <property type="match status" value="1"/>
</dbReference>
<feature type="compositionally biased region" description="Low complexity" evidence="12">
    <location>
        <begin position="334"/>
        <end position="352"/>
    </location>
</feature>
<comment type="caution">
    <text evidence="14">The sequence shown here is derived from an EMBL/GenBank/DDBJ whole genome shotgun (WGS) entry which is preliminary data.</text>
</comment>
<evidence type="ECO:0000256" key="6">
    <source>
        <dbReference type="ARBA" id="ARBA00022777"/>
    </source>
</evidence>
<dbReference type="EMBL" id="AAYY01000001">
    <property type="protein sequence ID" value="EDP45037.1"/>
    <property type="molecule type" value="Genomic_DNA"/>
</dbReference>
<dbReference type="InterPro" id="IPR011009">
    <property type="entry name" value="Kinase-like_dom_sf"/>
</dbReference>
<evidence type="ECO:0000256" key="3">
    <source>
        <dbReference type="ARBA" id="ARBA00022527"/>
    </source>
</evidence>
<dbReference type="Pfam" id="PF00069">
    <property type="entry name" value="Pkinase"/>
    <property type="match status" value="1"/>
</dbReference>
<evidence type="ECO:0000256" key="9">
    <source>
        <dbReference type="ARBA" id="ARBA00049308"/>
    </source>
</evidence>
<dbReference type="FunFam" id="1.10.510.10:FF:000112">
    <property type="entry name" value="Putative dual specificity tyrosine-phosphorylation-regulated kinase 2"/>
    <property type="match status" value="1"/>
</dbReference>
<evidence type="ECO:0000256" key="12">
    <source>
        <dbReference type="SAM" id="MobiDB-lite"/>
    </source>
</evidence>
<keyword evidence="6" id="KW-0418">Kinase</keyword>
<feature type="compositionally biased region" description="Low complexity" evidence="12">
    <location>
        <begin position="232"/>
        <end position="250"/>
    </location>
</feature>
<dbReference type="Gene3D" id="1.10.510.10">
    <property type="entry name" value="Transferase(Phosphotransferase) domain 1"/>
    <property type="match status" value="1"/>
</dbReference>
<evidence type="ECO:0000256" key="11">
    <source>
        <dbReference type="PROSITE-ProRule" id="PRU10141"/>
    </source>
</evidence>
<organism evidence="14 15">
    <name type="scientific">Malassezia globosa (strain ATCC MYA-4612 / CBS 7966)</name>
    <name type="common">Dandruff-associated fungus</name>
    <dbReference type="NCBI Taxonomy" id="425265"/>
    <lineage>
        <taxon>Eukaryota</taxon>
        <taxon>Fungi</taxon>
        <taxon>Dikarya</taxon>
        <taxon>Basidiomycota</taxon>
        <taxon>Ustilaginomycotina</taxon>
        <taxon>Malasseziomycetes</taxon>
        <taxon>Malasseziales</taxon>
        <taxon>Malasseziaceae</taxon>
        <taxon>Malassezia</taxon>
    </lineage>
</organism>
<keyword evidence="4" id="KW-0808">Transferase</keyword>
<feature type="compositionally biased region" description="Basic and acidic residues" evidence="12">
    <location>
        <begin position="604"/>
        <end position="615"/>
    </location>
</feature>
<feature type="compositionally biased region" description="Polar residues" evidence="12">
    <location>
        <begin position="539"/>
        <end position="552"/>
    </location>
</feature>
<comment type="catalytic activity">
    <reaction evidence="10">
        <text>L-tyrosyl-[protein] + ATP = O-phospho-L-tyrosyl-[protein] + ADP + H(+)</text>
        <dbReference type="Rhea" id="RHEA:10596"/>
        <dbReference type="Rhea" id="RHEA-COMP:10136"/>
        <dbReference type="Rhea" id="RHEA-COMP:20101"/>
        <dbReference type="ChEBI" id="CHEBI:15378"/>
        <dbReference type="ChEBI" id="CHEBI:30616"/>
        <dbReference type="ChEBI" id="CHEBI:46858"/>
        <dbReference type="ChEBI" id="CHEBI:61978"/>
        <dbReference type="ChEBI" id="CHEBI:456216"/>
        <dbReference type="EC" id="2.7.12.1"/>
    </reaction>
</comment>
<dbReference type="STRING" id="425265.A8PRD3"/>
<dbReference type="GO" id="GO:0005524">
    <property type="term" value="F:ATP binding"/>
    <property type="evidence" value="ECO:0007669"/>
    <property type="project" value="UniProtKB-UniRule"/>
</dbReference>
<dbReference type="Gene3D" id="3.30.200.20">
    <property type="entry name" value="Phosphorylase Kinase, domain 1"/>
    <property type="match status" value="1"/>
</dbReference>
<accession>A8PRD3</accession>
<evidence type="ECO:0000259" key="13">
    <source>
        <dbReference type="PROSITE" id="PS50011"/>
    </source>
</evidence>
<name>A8PRD3_MALGO</name>
<evidence type="ECO:0000256" key="8">
    <source>
        <dbReference type="ARBA" id="ARBA00049003"/>
    </source>
</evidence>
<feature type="region of interest" description="Disordered" evidence="12">
    <location>
        <begin position="1"/>
        <end position="25"/>
    </location>
</feature>
<feature type="domain" description="Protein kinase" evidence="13">
    <location>
        <begin position="881"/>
        <end position="1177"/>
    </location>
</feature>
<feature type="compositionally biased region" description="Low complexity" evidence="12">
    <location>
        <begin position="619"/>
        <end position="631"/>
    </location>
</feature>
<dbReference type="CDD" id="cd14210">
    <property type="entry name" value="PKc_DYRK"/>
    <property type="match status" value="1"/>
</dbReference>
<dbReference type="InParanoid" id="A8PRD3"/>
<comment type="similarity">
    <text evidence="1">Belongs to the protein kinase superfamily. CMGC Ser/Thr protein kinase family. MNB/DYRK subfamily.</text>
</comment>
<dbReference type="GO" id="GO:0004674">
    <property type="term" value="F:protein serine/threonine kinase activity"/>
    <property type="evidence" value="ECO:0007669"/>
    <property type="project" value="UniProtKB-KW"/>
</dbReference>
<evidence type="ECO:0000313" key="15">
    <source>
        <dbReference type="Proteomes" id="UP000008837"/>
    </source>
</evidence>
<dbReference type="InterPro" id="IPR008271">
    <property type="entry name" value="Ser/Thr_kinase_AS"/>
</dbReference>
<dbReference type="FunCoup" id="A8PRD3">
    <property type="interactions" value="115"/>
</dbReference>
<dbReference type="InterPro" id="IPR050494">
    <property type="entry name" value="Ser_Thr_dual-spec_kinase"/>
</dbReference>
<dbReference type="VEuPathDB" id="FungiDB:MGL_0026"/>
<dbReference type="GO" id="GO:0005737">
    <property type="term" value="C:cytoplasm"/>
    <property type="evidence" value="ECO:0007669"/>
    <property type="project" value="TreeGrafter"/>
</dbReference>
<dbReference type="SMART" id="SM00220">
    <property type="entry name" value="S_TKc"/>
    <property type="match status" value="1"/>
</dbReference>
<feature type="region of interest" description="Disordered" evidence="12">
    <location>
        <begin position="1120"/>
        <end position="1139"/>
    </location>
</feature>
<evidence type="ECO:0000256" key="5">
    <source>
        <dbReference type="ARBA" id="ARBA00022741"/>
    </source>
</evidence>
<dbReference type="GeneID" id="5856557"/>
<dbReference type="EC" id="2.7.12.1" evidence="2"/>
<feature type="compositionally biased region" description="Basic and acidic residues" evidence="12">
    <location>
        <begin position="359"/>
        <end position="370"/>
    </location>
</feature>
<evidence type="ECO:0000256" key="10">
    <source>
        <dbReference type="ARBA" id="ARBA00051680"/>
    </source>
</evidence>
<dbReference type="GO" id="GO:0004712">
    <property type="term" value="F:protein serine/threonine/tyrosine kinase activity"/>
    <property type="evidence" value="ECO:0007669"/>
    <property type="project" value="UniProtKB-EC"/>
</dbReference>
<dbReference type="PROSITE" id="PS00108">
    <property type="entry name" value="PROTEIN_KINASE_ST"/>
    <property type="match status" value="1"/>
</dbReference>
<comment type="catalytic activity">
    <reaction evidence="9">
        <text>L-threonyl-[protein] + ATP = O-phospho-L-threonyl-[protein] + ADP + H(+)</text>
        <dbReference type="Rhea" id="RHEA:46608"/>
        <dbReference type="Rhea" id="RHEA-COMP:11060"/>
        <dbReference type="Rhea" id="RHEA-COMP:11605"/>
        <dbReference type="ChEBI" id="CHEBI:15378"/>
        <dbReference type="ChEBI" id="CHEBI:30013"/>
        <dbReference type="ChEBI" id="CHEBI:30616"/>
        <dbReference type="ChEBI" id="CHEBI:61977"/>
        <dbReference type="ChEBI" id="CHEBI:456216"/>
        <dbReference type="EC" id="2.7.12.1"/>
    </reaction>
</comment>
<feature type="compositionally biased region" description="Low complexity" evidence="12">
    <location>
        <begin position="752"/>
        <end position="767"/>
    </location>
</feature>
<keyword evidence="5 11" id="KW-0547">Nucleotide-binding</keyword>
<feature type="compositionally biased region" description="Polar residues" evidence="12">
    <location>
        <begin position="636"/>
        <end position="648"/>
    </location>
</feature>
<dbReference type="InterPro" id="IPR042521">
    <property type="entry name" value="DYRK"/>
</dbReference>
<keyword evidence="7 11" id="KW-0067">ATP-binding</keyword>
<evidence type="ECO:0000256" key="1">
    <source>
        <dbReference type="ARBA" id="ARBA00008867"/>
    </source>
</evidence>
<feature type="region of interest" description="Disordered" evidence="12">
    <location>
        <begin position="448"/>
        <end position="574"/>
    </location>
</feature>
<proteinExistence type="inferred from homology"/>
<dbReference type="Proteomes" id="UP000008837">
    <property type="component" value="Unassembled WGS sequence"/>
</dbReference>
<evidence type="ECO:0000256" key="2">
    <source>
        <dbReference type="ARBA" id="ARBA00013203"/>
    </source>
</evidence>
<keyword evidence="3" id="KW-0723">Serine/threonine-protein kinase</keyword>
<keyword evidence="15" id="KW-1185">Reference proteome</keyword>
<reference evidence="14 15" key="1">
    <citation type="journal article" date="2007" name="Proc. Natl. Acad. Sci. U.S.A.">
        <title>Dandruff-associated Malassezia genomes reveal convergent and divergent virulence traits shared with plant and human fungal pathogens.</title>
        <authorList>
            <person name="Xu J."/>
            <person name="Saunders C.W."/>
            <person name="Hu P."/>
            <person name="Grant R.A."/>
            <person name="Boekhout T."/>
            <person name="Kuramae E.E."/>
            <person name="Kronstad J.W."/>
            <person name="Deangelis Y.M."/>
            <person name="Reeder N.L."/>
            <person name="Johnstone K.R."/>
            <person name="Leland M."/>
            <person name="Fieno A.M."/>
            <person name="Begley W.M."/>
            <person name="Sun Y."/>
            <person name="Lacey M.P."/>
            <person name="Chaudhary T."/>
            <person name="Keough T."/>
            <person name="Chu L."/>
            <person name="Sears R."/>
            <person name="Yuan B."/>
            <person name="Dawson T.L.Jr."/>
        </authorList>
    </citation>
    <scope>NUCLEOTIDE SEQUENCE [LARGE SCALE GENOMIC DNA]</scope>
    <source>
        <strain evidence="15">ATCC MYA-4612 / CBS 7966</strain>
    </source>
</reference>
<dbReference type="RefSeq" id="XP_001732251.1">
    <property type="nucleotide sequence ID" value="XM_001732199.1"/>
</dbReference>
<dbReference type="KEGG" id="mgl:MGL_0026"/>
<dbReference type="InterPro" id="IPR000719">
    <property type="entry name" value="Prot_kinase_dom"/>
</dbReference>
<dbReference type="PROSITE" id="PS00107">
    <property type="entry name" value="PROTEIN_KINASE_ATP"/>
    <property type="match status" value="1"/>
</dbReference>
<feature type="region of interest" description="Disordered" evidence="12">
    <location>
        <begin position="603"/>
        <end position="772"/>
    </location>
</feature>
<feature type="binding site" evidence="11">
    <location>
        <position position="910"/>
    </location>
    <ligand>
        <name>ATP</name>
        <dbReference type="ChEBI" id="CHEBI:30616"/>
    </ligand>
</feature>
<feature type="region of interest" description="Disordered" evidence="12">
    <location>
        <begin position="43"/>
        <end position="82"/>
    </location>
</feature>
<dbReference type="OrthoDB" id="9332038at2759"/>
<dbReference type="GO" id="GO:0005856">
    <property type="term" value="C:cytoskeleton"/>
    <property type="evidence" value="ECO:0007669"/>
    <property type="project" value="TreeGrafter"/>
</dbReference>
<dbReference type="Gene3D" id="3.30.10.30">
    <property type="entry name" value="DYRK"/>
    <property type="match status" value="1"/>
</dbReference>
<comment type="catalytic activity">
    <reaction evidence="8">
        <text>L-seryl-[protein] + ATP = O-phospho-L-seryl-[protein] + ADP + H(+)</text>
        <dbReference type="Rhea" id="RHEA:17989"/>
        <dbReference type="Rhea" id="RHEA-COMP:9863"/>
        <dbReference type="Rhea" id="RHEA-COMP:11604"/>
        <dbReference type="ChEBI" id="CHEBI:15378"/>
        <dbReference type="ChEBI" id="CHEBI:29999"/>
        <dbReference type="ChEBI" id="CHEBI:30616"/>
        <dbReference type="ChEBI" id="CHEBI:83421"/>
        <dbReference type="ChEBI" id="CHEBI:456216"/>
        <dbReference type="EC" id="2.7.12.1"/>
    </reaction>
</comment>
<feature type="compositionally biased region" description="Polar residues" evidence="12">
    <location>
        <begin position="727"/>
        <end position="737"/>
    </location>
</feature>
<evidence type="ECO:0000256" key="4">
    <source>
        <dbReference type="ARBA" id="ARBA00022679"/>
    </source>
</evidence>
<sequence length="1219" mass="134482">MSHDASTMGGNMGSAHGSGNLNTSYLQTPPRNYLRQQQPTLLTPTMHPQRSPQVNQPITMTSSPWSTSPRQSDASLSPKGLYDRRDQVGLGELTTPRWMMSHGHPDADFPQRLLPLDSPAYTGSVFANTSGGTGDLSTPGVAATRDRNSAREKSARAISYSLSNTNHASSSKLMPSFSSMQFDEAPVDFPSPPIEPYEVSSYETPARRADRRWKPSTACTASVANGVDGAGTSAATGSSASAVPAGAAGTPPAPPPASMPVQMENSLHSPPVHGSLTDITDNMYHMNMSPLSTPQTQSSSLDVFLDNPAQSPFQSQSHTQVQPPYLKVHPQTHSSQASFVASSVPSSSIPSQERAGFSRVEEQAGPDHSRWSVAPARAPPSPSVLPSGMTFSEAAVPTSETSSPRVPKSPRWRQRAVSRVDDTDESSSLAGRLSRRSLVALSSFFKSSPRRTTKDVSDANAGSAGGSTGNGTTAMPSAVAYSSAKVATPEPSTPPSRSRLSFSRRRRQSLQHVRNSLARQARADQPGVPDVPHVRDTPNTRASTGANLSTPTKYAPNLPPKSSRREGADVVVPLRTEPSPYYTAKAQGSRIPRASSMMRILRRKSGDQDDLRESRLPVSSSMQSISSASESPFVSLRSNNNQNNAGQRSEQRPLRTSSRKAVEASPVKARTLRKSQASAEAAEALRRQQTAQTNSDVGMSTTSLSIPATSTNANATSVQETARSHASRTPSMASSMLESGIPVPTDVRRRPPSAQSRRSIRVSVDDSQAGDDEMERHIQRVFRRKLAGGARYEDLEKQLAFPQPTAATKRLSPRQAEVIYGNHMCPYELQEIHQYDSIYYVGSYARHKHYAVPEKTDRNYGYDDERGDYIVNLRDHLAYRYEILKSLGRGSFGQVLQCRDHKTGQYVAIKLIRNKRRFHHQAVVEVRIMEHLTRADPDGQHHVVHMTDSFTFRHHLCVTMELLSINLYELIKANSFEGFSATLIRRFTLQTLQCLALMRQARIVHCDLKPENILLVHPRRSEIRVIDFGSSCYEDEKVYTYIQSRFYRSPEVILGMEYNMAIDMWSLGCILVELFTGYPIFPGENEHDQLACIMEVLGLPDRHLLEKSTRTKLFFDSTGAPRPVVTSRGQKRRPQSKPLASVLRTNDEWFLDFVARCLTWDPERRIKADAALHHPWFVHRADSVIPRLPQTRRLTRPDTARSLESGSLLPRATPASHRS</sequence>
<feature type="compositionally biased region" description="Polar residues" evidence="12">
    <location>
        <begin position="43"/>
        <end position="75"/>
    </location>
</feature>
<dbReference type="PANTHER" id="PTHR24058:SF22">
    <property type="entry name" value="DUAL SPECIFICITY TYROSINE-PHOSPHORYLATION-REGULATED KINASE 4"/>
    <property type="match status" value="1"/>
</dbReference>
<feature type="region of interest" description="Disordered" evidence="12">
    <location>
        <begin position="1191"/>
        <end position="1219"/>
    </location>
</feature>
<feature type="region of interest" description="Disordered" evidence="12">
    <location>
        <begin position="329"/>
        <end position="430"/>
    </location>
</feature>
<dbReference type="PROSITE" id="PS50011">
    <property type="entry name" value="PROTEIN_KINASE_DOM"/>
    <property type="match status" value="1"/>
</dbReference>
<dbReference type="InterPro" id="IPR017441">
    <property type="entry name" value="Protein_kinase_ATP_BS"/>
</dbReference>
<feature type="region of interest" description="Disordered" evidence="12">
    <location>
        <begin position="232"/>
        <end position="279"/>
    </location>
</feature>